<accession>A0A7Y0AML0</accession>
<protein>
    <submittedName>
        <fullName evidence="1">Uncharacterized protein</fullName>
    </submittedName>
</protein>
<name>A0A7Y0AML0_9FLAO</name>
<dbReference type="AlphaFoldDB" id="A0A7Y0AML0"/>
<evidence type="ECO:0000313" key="2">
    <source>
        <dbReference type="Proteomes" id="UP000544054"/>
    </source>
</evidence>
<dbReference type="EMBL" id="JABBGI010000010">
    <property type="protein sequence ID" value="NML70039.1"/>
    <property type="molecule type" value="Genomic_DNA"/>
</dbReference>
<reference evidence="1 2" key="1">
    <citation type="submission" date="2020-04" db="EMBL/GenBank/DDBJ databases">
        <title>Chryseobacterium sp. RP-3-3 sp. nov., isolated from Jeju soil.</title>
        <authorList>
            <person name="Dahal R.H."/>
        </authorList>
    </citation>
    <scope>NUCLEOTIDE SEQUENCE [LARGE SCALE GENOMIC DNA]</scope>
    <source>
        <strain evidence="1 2">RP-3-3</strain>
    </source>
</reference>
<evidence type="ECO:0000313" key="1">
    <source>
        <dbReference type="EMBL" id="NML70039.1"/>
    </source>
</evidence>
<sequence length="74" mass="8567">MCNIIVINNGEIEIETPQDFIDYFKEDPIKDDMYSEISLDCCLCQIDVEASLKKLSIDYTWEGMDYNITTNSSK</sequence>
<comment type="caution">
    <text evidence="1">The sequence shown here is derived from an EMBL/GenBank/DDBJ whole genome shotgun (WGS) entry which is preliminary data.</text>
</comment>
<gene>
    <name evidence="1" type="ORF">HHL23_09520</name>
</gene>
<dbReference type="Proteomes" id="UP000544054">
    <property type="component" value="Unassembled WGS sequence"/>
</dbReference>
<organism evidence="1 2">
    <name type="scientific">Chryseobacterium antibioticum</name>
    <dbReference type="NCBI Taxonomy" id="2728847"/>
    <lineage>
        <taxon>Bacteria</taxon>
        <taxon>Pseudomonadati</taxon>
        <taxon>Bacteroidota</taxon>
        <taxon>Flavobacteriia</taxon>
        <taxon>Flavobacteriales</taxon>
        <taxon>Weeksellaceae</taxon>
        <taxon>Chryseobacterium group</taxon>
        <taxon>Chryseobacterium</taxon>
    </lineage>
</organism>
<keyword evidence="2" id="KW-1185">Reference proteome</keyword>
<dbReference type="RefSeq" id="WP_169234578.1">
    <property type="nucleotide sequence ID" value="NZ_JABBGI010000010.1"/>
</dbReference>
<proteinExistence type="predicted"/>